<dbReference type="AlphaFoldDB" id="A0A8D8Z0H0"/>
<sequence length="171" mass="19286">MSPGGDGKYTPCRKMVQDLSGSDGKYTLSKKESPCSETHTSSRKEVQNISSSRDGKYTLCQKEAQDLSGVDVKYDPHPRLRVRNFSQDSVAALQSSVATPTPRFLCKEEREDSCESETDCSYNIKECPYCKFLVVCKTESSFEDHLLICPVYGTLKKLLLKKPKLEPKEER</sequence>
<accession>A0A8D8Z0H0</accession>
<name>A0A8D8Z0H0_9HEMI</name>
<reference evidence="2" key="1">
    <citation type="submission" date="2021-05" db="EMBL/GenBank/DDBJ databases">
        <authorList>
            <person name="Alioto T."/>
            <person name="Alioto T."/>
            <person name="Gomez Garrido J."/>
        </authorList>
    </citation>
    <scope>NUCLEOTIDE SEQUENCE</scope>
</reference>
<organism evidence="2">
    <name type="scientific">Cacopsylla melanoneura</name>
    <dbReference type="NCBI Taxonomy" id="428564"/>
    <lineage>
        <taxon>Eukaryota</taxon>
        <taxon>Metazoa</taxon>
        <taxon>Ecdysozoa</taxon>
        <taxon>Arthropoda</taxon>
        <taxon>Hexapoda</taxon>
        <taxon>Insecta</taxon>
        <taxon>Pterygota</taxon>
        <taxon>Neoptera</taxon>
        <taxon>Paraneoptera</taxon>
        <taxon>Hemiptera</taxon>
        <taxon>Sternorrhyncha</taxon>
        <taxon>Psylloidea</taxon>
        <taxon>Psyllidae</taxon>
        <taxon>Psyllinae</taxon>
        <taxon>Cacopsylla</taxon>
    </lineage>
</organism>
<feature type="region of interest" description="Disordered" evidence="1">
    <location>
        <begin position="1"/>
        <end position="50"/>
    </location>
</feature>
<protein>
    <submittedName>
        <fullName evidence="2">Uncharacterized protein</fullName>
    </submittedName>
</protein>
<evidence type="ECO:0000256" key="1">
    <source>
        <dbReference type="SAM" id="MobiDB-lite"/>
    </source>
</evidence>
<evidence type="ECO:0000313" key="2">
    <source>
        <dbReference type="EMBL" id="CAG6738605.1"/>
    </source>
</evidence>
<proteinExistence type="predicted"/>
<dbReference type="EMBL" id="HBUF01408651">
    <property type="protein sequence ID" value="CAG6738605.1"/>
    <property type="molecule type" value="Transcribed_RNA"/>
</dbReference>
<feature type="compositionally biased region" description="Basic and acidic residues" evidence="1">
    <location>
        <begin position="29"/>
        <end position="46"/>
    </location>
</feature>